<evidence type="ECO:0000313" key="3">
    <source>
        <dbReference type="EMBL" id="CAK9104371.1"/>
    </source>
</evidence>
<dbReference type="PANTHER" id="PTHR46769">
    <property type="entry name" value="POLYCYSTIC KIDNEY AND HEPATIC DISEASE 1 (AUTOSOMAL RECESSIVE)-LIKE 1"/>
    <property type="match status" value="1"/>
</dbReference>
<dbReference type="PROSITE" id="PS51484">
    <property type="entry name" value="G8"/>
    <property type="match status" value="1"/>
</dbReference>
<evidence type="ECO:0000313" key="4">
    <source>
        <dbReference type="Proteomes" id="UP001642464"/>
    </source>
</evidence>
<dbReference type="EMBL" id="CAXAMM010042359">
    <property type="protein sequence ID" value="CAK9104371.1"/>
    <property type="molecule type" value="Genomic_DNA"/>
</dbReference>
<comment type="caution">
    <text evidence="3">The sequence shown here is derived from an EMBL/GenBank/DDBJ whole genome shotgun (WGS) entry which is preliminary data.</text>
</comment>
<dbReference type="Pfam" id="PF10162">
    <property type="entry name" value="G8"/>
    <property type="match status" value="1"/>
</dbReference>
<feature type="domain" description="G8" evidence="2">
    <location>
        <begin position="1"/>
        <end position="126"/>
    </location>
</feature>
<dbReference type="Proteomes" id="UP001642464">
    <property type="component" value="Unassembled WGS sequence"/>
</dbReference>
<dbReference type="PANTHER" id="PTHR46769:SF2">
    <property type="entry name" value="FIBROCYSTIN-L ISOFORM 2 PRECURSOR-RELATED"/>
    <property type="match status" value="1"/>
</dbReference>
<protein>
    <submittedName>
        <fullName evidence="3">Fibrocystin-L (Polycystic kidney and hepatic disease 1-like protein 1) (PKHD1-like protein 1)</fullName>
    </submittedName>
</protein>
<keyword evidence="1" id="KW-0732">Signal</keyword>
<organism evidence="3 4">
    <name type="scientific">Durusdinium trenchii</name>
    <dbReference type="NCBI Taxonomy" id="1381693"/>
    <lineage>
        <taxon>Eukaryota</taxon>
        <taxon>Sar</taxon>
        <taxon>Alveolata</taxon>
        <taxon>Dinophyceae</taxon>
        <taxon>Suessiales</taxon>
        <taxon>Symbiodiniaceae</taxon>
        <taxon>Durusdinium</taxon>
    </lineage>
</organism>
<dbReference type="SMART" id="SM01225">
    <property type="entry name" value="G8"/>
    <property type="match status" value="1"/>
</dbReference>
<evidence type="ECO:0000259" key="2">
    <source>
        <dbReference type="PROSITE" id="PS51484"/>
    </source>
</evidence>
<keyword evidence="4" id="KW-1185">Reference proteome</keyword>
<dbReference type="InterPro" id="IPR052387">
    <property type="entry name" value="Fibrocystin"/>
</dbReference>
<gene>
    <name evidence="3" type="ORF">SCF082_LOCUS48712</name>
</gene>
<feature type="non-terminal residue" evidence="3">
    <location>
        <position position="544"/>
    </location>
</feature>
<reference evidence="3 4" key="1">
    <citation type="submission" date="2024-02" db="EMBL/GenBank/DDBJ databases">
        <authorList>
            <person name="Chen Y."/>
            <person name="Shah S."/>
            <person name="Dougan E. K."/>
            <person name="Thang M."/>
            <person name="Chan C."/>
        </authorList>
    </citation>
    <scope>NUCLEOTIDE SEQUENCE [LARGE SCALE GENOMIC DNA]</scope>
</reference>
<evidence type="ECO:0000256" key="1">
    <source>
        <dbReference type="ARBA" id="ARBA00022729"/>
    </source>
</evidence>
<dbReference type="SUPFAM" id="SSF51126">
    <property type="entry name" value="Pectin lyase-like"/>
    <property type="match status" value="1"/>
</dbReference>
<accession>A0ABP0RUQ5</accession>
<proteinExistence type="predicted"/>
<sequence length="544" mass="58713">WSEKFGDVTGQAVEIESPDWIMFDMDLVVLKNLTIKGKLSFDDSADRILRTGNILVWGVLEIGTQASPFGATTGTTARVELTGNVLDTQDYVYIQEQSLWGKVVSVIGQVNTYGAPVMDTWLRLSSSIAATAETACVLSSSQQLNWTAGAEVAFSVTEFDSPYGRTMTKVLTEDAVYDAAGGCWTLQWSGNLVDLRYAGDVPTGNGNSVSLRAVVARVDRSVIFTSQSIDTTGGSAYGGHIEIFDLTLDDLYSTKWVGTVDMKYTNFHRLGKGALSAAVKVTYSSNFEPPPVLTFHGCSWTQSVEYALHLESSNVPTLITNNVMVHSLNGGIFLQEGSAVHIKDNAILGVKLADTAPRAIAEDDSQVIVMQYAGIRADTLPVRMIGNLVAGSDDMGYMHPAEQCPPRGIFNNEAVGVVTGVFLLTQKSGNCQTVNLYTIWKAAHVALYLSDVIPPSTLLSNIVIADSHIGIIPYMSIGSAFRRLYIRDSTFIGTSPAGASCSSSLHCRTQTLTDPYMEGCSSMYVGSGFRRVGFVTPIQTVNKK</sequence>
<dbReference type="InterPro" id="IPR011050">
    <property type="entry name" value="Pectin_lyase_fold/virulence"/>
</dbReference>
<dbReference type="InterPro" id="IPR019316">
    <property type="entry name" value="G8_domain"/>
</dbReference>
<feature type="non-terminal residue" evidence="3">
    <location>
        <position position="1"/>
    </location>
</feature>
<name>A0ABP0RUQ5_9DINO</name>